<evidence type="ECO:0000313" key="2">
    <source>
        <dbReference type="Proteomes" id="UP000005837"/>
    </source>
</evidence>
<protein>
    <submittedName>
        <fullName evidence="1">Uncharacterized protein</fullName>
    </submittedName>
</protein>
<sequence>MKKKAIYQLTGIFSGSLVKGLPETLRHIAKHLHPFAVVWLLTLNNYSTGNFVQK</sequence>
<gene>
    <name evidence="1" type="ORF">EIKCOROL_02187</name>
</gene>
<reference evidence="1 2" key="1">
    <citation type="submission" date="2009-01" db="EMBL/GenBank/DDBJ databases">
        <authorList>
            <person name="Fulton L."/>
            <person name="Clifton S."/>
            <person name="Chinwalla A.T."/>
            <person name="Mitreva M."/>
            <person name="Sodergren E."/>
            <person name="Weinstock G."/>
            <person name="Clifton S."/>
            <person name="Dooling D.J."/>
            <person name="Fulton B."/>
            <person name="Minx P."/>
            <person name="Pepin K.H."/>
            <person name="Johnson M."/>
            <person name="Bhonagiri V."/>
            <person name="Nash W.E."/>
            <person name="Mardis E.R."/>
            <person name="Wilson R.K."/>
        </authorList>
    </citation>
    <scope>NUCLEOTIDE SEQUENCE [LARGE SCALE GENOMIC DNA]</scope>
    <source>
        <strain evidence="1 2">ATCC 23834</strain>
    </source>
</reference>
<dbReference type="HOGENOM" id="CLU_3042988_0_0_4"/>
<dbReference type="EMBL" id="ACEA01000047">
    <property type="protein sequence ID" value="EEG23116.1"/>
    <property type="molecule type" value="Genomic_DNA"/>
</dbReference>
<comment type="caution">
    <text evidence="1">The sequence shown here is derived from an EMBL/GenBank/DDBJ whole genome shotgun (WGS) entry which is preliminary data.</text>
</comment>
<organism evidence="1 2">
    <name type="scientific">Eikenella corrodens ATCC 23834</name>
    <dbReference type="NCBI Taxonomy" id="546274"/>
    <lineage>
        <taxon>Bacteria</taxon>
        <taxon>Pseudomonadati</taxon>
        <taxon>Pseudomonadota</taxon>
        <taxon>Betaproteobacteria</taxon>
        <taxon>Neisseriales</taxon>
        <taxon>Neisseriaceae</taxon>
        <taxon>Eikenella</taxon>
    </lineage>
</organism>
<name>C0DXS5_EIKCO</name>
<dbReference type="AlphaFoldDB" id="C0DXS5"/>
<accession>C0DXS5</accession>
<evidence type="ECO:0000313" key="1">
    <source>
        <dbReference type="EMBL" id="EEG23116.1"/>
    </source>
</evidence>
<dbReference type="Proteomes" id="UP000005837">
    <property type="component" value="Unassembled WGS sequence"/>
</dbReference>
<proteinExistence type="predicted"/>